<dbReference type="InParanoid" id="A0A6P5JKS2"/>
<feature type="region of interest" description="Disordered" evidence="8">
    <location>
        <begin position="1202"/>
        <end position="1239"/>
    </location>
</feature>
<feature type="compositionally biased region" description="Pro residues" evidence="8">
    <location>
        <begin position="2038"/>
        <end position="2049"/>
    </location>
</feature>
<feature type="compositionally biased region" description="Polar residues" evidence="8">
    <location>
        <begin position="2324"/>
        <end position="2333"/>
    </location>
</feature>
<reference evidence="11" key="1">
    <citation type="submission" date="2025-08" db="UniProtKB">
        <authorList>
            <consortium name="RefSeq"/>
        </authorList>
    </citation>
    <scope>IDENTIFICATION</scope>
    <source>
        <tissue evidence="11">Spleen</tissue>
    </source>
</reference>
<feature type="compositionally biased region" description="Low complexity" evidence="8">
    <location>
        <begin position="56"/>
        <end position="65"/>
    </location>
</feature>
<feature type="region of interest" description="Disordered" evidence="8">
    <location>
        <begin position="2128"/>
        <end position="2409"/>
    </location>
</feature>
<feature type="compositionally biased region" description="Basic and acidic residues" evidence="8">
    <location>
        <begin position="807"/>
        <end position="824"/>
    </location>
</feature>
<feature type="compositionally biased region" description="Basic residues" evidence="8">
    <location>
        <begin position="2365"/>
        <end position="2382"/>
    </location>
</feature>
<feature type="compositionally biased region" description="Basic and acidic residues" evidence="8">
    <location>
        <begin position="581"/>
        <end position="596"/>
    </location>
</feature>
<feature type="compositionally biased region" description="Polar residues" evidence="8">
    <location>
        <begin position="873"/>
        <end position="883"/>
    </location>
</feature>
<dbReference type="InterPro" id="IPR039915">
    <property type="entry name" value="TACC"/>
</dbReference>
<dbReference type="PANTHER" id="PTHR13924:SF11">
    <property type="entry name" value="TRANSFORMING ACIDIC COILED-COIL-CONTAINING PROTEIN 2"/>
    <property type="match status" value="1"/>
</dbReference>
<feature type="compositionally biased region" description="Basic and acidic residues" evidence="8">
    <location>
        <begin position="1293"/>
        <end position="1308"/>
    </location>
</feature>
<feature type="compositionally biased region" description="Basic and acidic residues" evidence="8">
    <location>
        <begin position="1766"/>
        <end position="1781"/>
    </location>
</feature>
<dbReference type="GO" id="GO:0005737">
    <property type="term" value="C:cytoplasm"/>
    <property type="evidence" value="ECO:0007669"/>
    <property type="project" value="TreeGrafter"/>
</dbReference>
<evidence type="ECO:0000256" key="1">
    <source>
        <dbReference type="ARBA" id="ARBA00004245"/>
    </source>
</evidence>
<feature type="compositionally biased region" description="Low complexity" evidence="8">
    <location>
        <begin position="2154"/>
        <end position="2164"/>
    </location>
</feature>
<feature type="region of interest" description="Disordered" evidence="8">
    <location>
        <begin position="944"/>
        <end position="970"/>
    </location>
</feature>
<feature type="region of interest" description="Disordered" evidence="8">
    <location>
        <begin position="127"/>
        <end position="146"/>
    </location>
</feature>
<feature type="region of interest" description="Disordered" evidence="8">
    <location>
        <begin position="2523"/>
        <end position="2551"/>
    </location>
</feature>
<evidence type="ECO:0000256" key="2">
    <source>
        <dbReference type="ARBA" id="ARBA00009423"/>
    </source>
</evidence>
<evidence type="ECO:0000256" key="5">
    <source>
        <dbReference type="ARBA" id="ARBA00023054"/>
    </source>
</evidence>
<feature type="region of interest" description="Disordered" evidence="8">
    <location>
        <begin position="212"/>
        <end position="304"/>
    </location>
</feature>
<keyword evidence="3" id="KW-0963">Cytoplasm</keyword>
<feature type="region of interest" description="Disordered" evidence="8">
    <location>
        <begin position="1"/>
        <end position="69"/>
    </location>
</feature>
<dbReference type="InterPro" id="IPR007707">
    <property type="entry name" value="TACC_C"/>
</dbReference>
<sequence length="3069" mass="330801">MGNENSTSDNQSEDAGSNNIILLPPNPGVPQGVSPIPAAEAAQSPGNNYDIKQKQGKTTGNTGKGSYSPGVWPATAVPHAETTPALLSSDTSINHGVTSGYTVEGATNLRSCAVSLEVIGQRNLPQEAQKTVASDSSSHLAEGTQESSISVTMPFAEHIQDVIQTNQALASEDGLILQGNLGEPVPDSADEDQVALAPEVEGRVETSLVTAIVPANDGQSAPREGDRDSSSDHLTMLQGDSGTHSRILEPLKPMVQLSGKGDPHGSSSPPGKEAGDYVTPQEAQQTPEPLQTNHKAPAGAQRGEKNADGVAGLLLKQETLLLNDTAPSMSDGEEDKVLVKPQHLAGDSQVLNAHCQDFKDVEAAQETEANTSPLEYNQETIATHLPLPNLPQKPVPDPEAKGPLRESVTITDVQNPLQSGTQETLSDKLGPGAEGEGLKPVLSQREEVSMISSMGSENAPNPAATVSEMRPNCLATETPVVVATETLPGPTKGYPMTDIGMVSGNVDLSGESKYPEMSPKEDSVHLSKDEMEAPMDEGKTERVQGAVPIMLPSGLNKSMGGKLELNDEGQKLVDAANQNGTKEENQSNNSQEKEVAAQDTKSTKPVHSEEETSLDSSGRSSQGVSKANPTNLEPTLLHHPDSTQLLKAIGLMELELPESQSENSALCSLACEMTDGICAVGTGGLLPVHCGSSNVQPVEQDGDDGQATSRETILEVTGLQPELPETLQSPEGVERMESVPVGEPGKSGMCVPPGGDANPEIQEAESKGHSNQSNNMSCSKDAEGMLVSTVGPLSTPANEEVGQEFNPDVRNHPDNETLTEKSEVEAQGPAQNQQENASSAGNSRTRITQLGNPEQSADICSQQSHLCSELSVSTNFSDNTSPFENRKEIPPDGLEGMKARTEDISKTLPPPELGENLNYPPSYSGQEPSPISEFQNMQYEESLNGIQSSGTHDSKEKIMGSPSTEELASSTLTREKLPLVMDQEKQCSTEQSFGISPPVVVDLRDSSLQDNLNVKTEESCCTRQMPDKPQQEKEDALISDTQHEETCRDNEFSKAADMHAQPSSLGNTENASENEVGAPPCHLGTQPSINAATNIQPAPSIFRFHSTPPAAPEKVLGETSNSSQLLLGTQEKTELPAPSNQETLSLSNKISTQEDHVKQNFESVSAERRKNVDQGILATCLASHKLGEAAANKDFLQTECSPKVDAEPAPSSGENEATFVSGSPCQTGQKSGSYKNDSSLKSEMGGIVSNVSGALACQTVSDREQPELPTAGISSQISEVAPENLNLNISNTVERKSEDSKTRTDSTKEPSVSDESSCIEGKSVFTCGDSANLFTDYLSPMLKPAQTREEISAIKSKEIQNGRNFKSQPGSSGECIQKMADVPREDAKKSKEKAGDTSNVHRDTSECENSGLGQPSMMAGFPDFKAHISKIFEKSVLGALTTDRPQFTLQKNDGFAWSPMGKDSLVQLSTEKHSHHGQGGDYIMISTTHMGQGVDAKGKEQKLTLETVSCQTNPDKLTCQEGIGIEKSPGLTAPTMKQNLLDTNLEKNGIASGVSQEENKTENSKTAGEKYKGITFEAQKLQGGGKQELVSSLPLDITVQKTPLENATLSKGEEYYVISQVHLEMPLSQEGLTPPGSQQQEIPPSKKVPKDDELYASIGTKELDNSPGLGHVKEISSPPGDIPVFPAVSNKQLSASMPRNEKRLQGGDSARDDSRTSGSPRAENVLDLPNPSGLLMRSMVDCFKQELGLQGFQLGVLQEPGLGIEKAPKAKSEDSFTKVESETQTSEDQPLKGSPETGTSRVSFSPDCDSTLQMKHPSQGPEAQCGPLKAVLGMEEKDASQCLENQTGNQQTDQHSEHEFAPPDNDDKLPVCSPPEADKGEVQNPQDVVSEEKLTERKSPKPDRSLLPLVPEKDALDVTAGSAKSNKDNGVESSPALGDVIHSTTAVDPLGQPVAVSSPCHDVTVLDTAELTASRTSRAKATCENIVPASSEDLHLAPTPANDAELSASQSQHLKKDLKRSSDSEEAFETPESTTPVKAPPAPPPPPPEIITEQEIRPQPPPEDPGLCAETVSITDVPHSESVEGSPFRPPSHSFSTVFDEDKPIASSGTYNLDFDNIEVIDTLQTLEPSSSDAKNRDSKVNVRRKSTDSVPVSRSTLSRSLSLQASDFDGAGGASLENNEAGAVAADAYSTGTTSASSTLKRTKKPRPPSLKKKQTTKKPTETPLVKETQQDPVEESPVISEENPASETKTELGKINGSGPELSEESPLETTVGSKAAYPLDPDSAEGDIPPKTGNSKVQNSPLIGKKTLPLTTAPEAVEVTPSDTGGQENSPAKGLSVRLEFDYSEDKGSWDDQLENPPPPKKIGKKPVAKMPLRRPKTKKTVEKLDNAPASPTKSPVDPNEIPISKGSYTFDIDKWDDPNFNPFSSTTKIQESPKLPQQTYNFDADICDDSIDPFKTSSKIPSSPSKSSASFEIPANAVETNGVEGDNLNKPAKKKKTPLKTMVEDVMSVCSLFDTFRVKKSPKRSPLSDPPSQDPTPLPTPETPPVISTVVHATDEEKLAVTNQKWTCMTVELDADKQDYPQPSDLSTFVNETKFNSPTEGKQINGHSDPNPNLEKLAPKEQEAMKDHKENQKPELDYRNSYEIEYMEKIGSNLPHDDGTPKKQSLYLMFDAPQESPVKSPPVRLSDSPTPCSGSSFEETEALVNAGMKIQHPVSRVLAPNSETHLQASEKSNQKESMGLGTTSDALERRAPEDSYVSAEALLNRISHQTSICDALEYLEPDLAEKNPPVFAQKLQEELEFAIMRIEALKLARQIALASFSSLDTKREAALPADVPISKTALYSRLGTSESEKPPALLYQQSDLDASLRIAREEIITKEREVSEWKDKYEESRREVMEMRKIVAEYEKTIAQMIEDEQREKSVSHHTVQQLIVEKEQALADLNSVEKSLADLFRRYEKMKEVLEGFRKNEEVLKKCAQEYLSRVKKEEQRYQALKVHAEEKLDRANAEIAQVRGKAQQEQAAYQASLRKEQLKVDALERTLEQKNKEIEELTKICDELIAKMGKS</sequence>
<dbReference type="GO" id="GO:0005856">
    <property type="term" value="C:cytoskeleton"/>
    <property type="evidence" value="ECO:0007669"/>
    <property type="project" value="UniProtKB-SubCell"/>
</dbReference>
<evidence type="ECO:0000259" key="9">
    <source>
        <dbReference type="Pfam" id="PF05010"/>
    </source>
</evidence>
<feature type="compositionally biased region" description="Basic and acidic residues" evidence="8">
    <location>
        <begin position="884"/>
        <end position="894"/>
    </location>
</feature>
<dbReference type="GeneID" id="110202856"/>
<feature type="compositionally biased region" description="Basic and acidic residues" evidence="8">
    <location>
        <begin position="1015"/>
        <end position="1057"/>
    </location>
</feature>
<dbReference type="FunFam" id="1.20.5.1700:FF:000001">
    <property type="entry name" value="Transforming acidic coiled-coil-containing protein 1 isoform 2"/>
    <property type="match status" value="1"/>
</dbReference>
<dbReference type="FunCoup" id="A0A6P5JKS2">
    <property type="interactions" value="681"/>
</dbReference>
<feature type="compositionally biased region" description="Basic and acidic residues" evidence="8">
    <location>
        <begin position="2621"/>
        <end position="2644"/>
    </location>
</feature>
<proteinExistence type="inferred from homology"/>
<feature type="region of interest" description="Disordered" evidence="8">
    <location>
        <begin position="715"/>
        <end position="857"/>
    </location>
</feature>
<feature type="region of interest" description="Disordered" evidence="8">
    <location>
        <begin position="1987"/>
        <end position="2103"/>
    </location>
</feature>
<feature type="compositionally biased region" description="Basic and acidic residues" evidence="8">
    <location>
        <begin position="1890"/>
        <end position="1904"/>
    </location>
</feature>
<feature type="compositionally biased region" description="Pro residues" evidence="8">
    <location>
        <begin position="2532"/>
        <end position="2548"/>
    </location>
</feature>
<feature type="compositionally biased region" description="Polar residues" evidence="8">
    <location>
        <begin position="2691"/>
        <end position="2701"/>
    </location>
</feature>
<feature type="region of interest" description="Disordered" evidence="8">
    <location>
        <begin position="1014"/>
        <end position="1121"/>
    </location>
</feature>
<feature type="compositionally biased region" description="Polar residues" evidence="8">
    <location>
        <begin position="614"/>
        <end position="633"/>
    </location>
</feature>
<evidence type="ECO:0000313" key="10">
    <source>
        <dbReference type="Proteomes" id="UP000515140"/>
    </source>
</evidence>
<feature type="region of interest" description="Disordered" evidence="8">
    <location>
        <begin position="1628"/>
        <end position="1731"/>
    </location>
</feature>
<keyword evidence="5 7" id="KW-0175">Coiled coil</keyword>
<feature type="compositionally biased region" description="Polar residues" evidence="8">
    <location>
        <begin position="1842"/>
        <end position="1853"/>
    </location>
</feature>
<feature type="coiled-coil region" evidence="7">
    <location>
        <begin position="2872"/>
        <end position="3065"/>
    </location>
</feature>
<feature type="region of interest" description="Disordered" evidence="8">
    <location>
        <begin position="2581"/>
        <end position="2644"/>
    </location>
</feature>
<feature type="compositionally biased region" description="Low complexity" evidence="8">
    <location>
        <begin position="2457"/>
        <end position="2474"/>
    </location>
</feature>
<dbReference type="Pfam" id="PF05010">
    <property type="entry name" value="TACC_C"/>
    <property type="match status" value="1"/>
</dbReference>
<dbReference type="CTD" id="10579"/>
<feature type="region of interest" description="Disordered" evidence="8">
    <location>
        <begin position="1286"/>
        <end position="1315"/>
    </location>
</feature>
<feature type="region of interest" description="Disordered" evidence="8">
    <location>
        <begin position="1383"/>
        <end position="1414"/>
    </location>
</feature>
<feature type="compositionally biased region" description="Polar residues" evidence="8">
    <location>
        <begin position="961"/>
        <end position="970"/>
    </location>
</feature>
<feature type="region of interest" description="Disordered" evidence="8">
    <location>
        <begin position="385"/>
        <end position="404"/>
    </location>
</feature>
<organism evidence="10 11">
    <name type="scientific">Phascolarctos cinereus</name>
    <name type="common">Koala</name>
    <dbReference type="NCBI Taxonomy" id="38626"/>
    <lineage>
        <taxon>Eukaryota</taxon>
        <taxon>Metazoa</taxon>
        <taxon>Chordata</taxon>
        <taxon>Craniata</taxon>
        <taxon>Vertebrata</taxon>
        <taxon>Euteleostomi</taxon>
        <taxon>Mammalia</taxon>
        <taxon>Metatheria</taxon>
        <taxon>Diprotodontia</taxon>
        <taxon>Phascolarctidae</taxon>
        <taxon>Phascolarctos</taxon>
    </lineage>
</organism>
<feature type="region of interest" description="Disordered" evidence="8">
    <location>
        <begin position="2678"/>
        <end position="2701"/>
    </location>
</feature>
<dbReference type="Gene3D" id="1.20.5.1700">
    <property type="match status" value="1"/>
</dbReference>
<dbReference type="PANTHER" id="PTHR13924">
    <property type="entry name" value="TRANSFORMING ACIDIC COILED-COIL CONTAINING PROTEIN 1/2"/>
    <property type="match status" value="1"/>
</dbReference>
<evidence type="ECO:0000313" key="11">
    <source>
        <dbReference type="RefSeq" id="XP_020834872.1"/>
    </source>
</evidence>
<accession>A0A6P5JKS2</accession>
<dbReference type="KEGG" id="pcw:110202856"/>
<dbReference type="GO" id="GO:0007052">
    <property type="term" value="P:mitotic spindle organization"/>
    <property type="evidence" value="ECO:0007669"/>
    <property type="project" value="InterPro"/>
</dbReference>
<feature type="region of interest" description="Disordered" evidence="8">
    <location>
        <begin position="411"/>
        <end position="438"/>
    </location>
</feature>
<feature type="region of interest" description="Disordered" evidence="8">
    <location>
        <begin position="2728"/>
        <end position="2756"/>
    </location>
</feature>
<feature type="region of interest" description="Disordered" evidence="8">
    <location>
        <begin position="2457"/>
        <end position="2477"/>
    </location>
</feature>
<feature type="compositionally biased region" description="Basic and acidic residues" evidence="8">
    <location>
        <begin position="1699"/>
        <end position="1715"/>
    </location>
</feature>
<comment type="similarity">
    <text evidence="2">Belongs to the TACC family.</text>
</comment>
<feature type="compositionally biased region" description="Polar residues" evidence="8">
    <location>
        <begin position="1"/>
        <end position="20"/>
    </location>
</feature>
<feature type="compositionally biased region" description="Polar residues" evidence="8">
    <location>
        <begin position="829"/>
        <end position="857"/>
    </location>
</feature>
<comment type="subcellular location">
    <subcellularLocation>
        <location evidence="1">Cytoplasm</location>
        <location evidence="1">Cytoskeleton</location>
    </subcellularLocation>
</comment>
<keyword evidence="6" id="KW-0206">Cytoskeleton</keyword>
<feature type="compositionally biased region" description="Basic and acidic residues" evidence="8">
    <location>
        <begin position="1383"/>
        <end position="1405"/>
    </location>
</feature>
<feature type="compositionally biased region" description="Polar residues" evidence="8">
    <location>
        <begin position="1796"/>
        <end position="1813"/>
    </location>
</feature>
<feature type="compositionally biased region" description="Polar residues" evidence="8">
    <location>
        <begin position="2588"/>
        <end position="2615"/>
    </location>
</feature>
<keyword evidence="10" id="KW-1185">Reference proteome</keyword>
<feature type="compositionally biased region" description="Low complexity" evidence="8">
    <location>
        <begin position="2186"/>
        <end position="2200"/>
    </location>
</feature>
<name>A0A6P5JKS2_PHACI</name>
<feature type="compositionally biased region" description="Polar residues" evidence="8">
    <location>
        <begin position="411"/>
        <end position="424"/>
    </location>
</feature>
<feature type="compositionally biased region" description="Polar residues" evidence="8">
    <location>
        <begin position="769"/>
        <end position="778"/>
    </location>
</feature>
<feature type="compositionally biased region" description="Basic residues" evidence="8">
    <location>
        <begin position="2202"/>
        <end position="2218"/>
    </location>
</feature>
<feature type="compositionally biased region" description="Polar residues" evidence="8">
    <location>
        <begin position="1085"/>
        <end position="1097"/>
    </location>
</feature>
<evidence type="ECO:0000256" key="3">
    <source>
        <dbReference type="ARBA" id="ARBA00022490"/>
    </source>
</evidence>
<feature type="compositionally biased region" description="Basic and acidic residues" evidence="8">
    <location>
        <begin position="2342"/>
        <end position="2353"/>
    </location>
</feature>
<evidence type="ECO:0000256" key="8">
    <source>
        <dbReference type="SAM" id="MobiDB-lite"/>
    </source>
</evidence>
<feature type="compositionally biased region" description="Polar residues" evidence="8">
    <location>
        <begin position="1212"/>
        <end position="1239"/>
    </location>
</feature>
<evidence type="ECO:0000256" key="6">
    <source>
        <dbReference type="ARBA" id="ARBA00023212"/>
    </source>
</evidence>
<feature type="region of interest" description="Disordered" evidence="8">
    <location>
        <begin position="580"/>
        <end position="638"/>
    </location>
</feature>
<gene>
    <name evidence="11" type="primary">TACC2</name>
</gene>
<dbReference type="RefSeq" id="XP_020834872.1">
    <property type="nucleotide sequence ID" value="XM_020979213.1"/>
</dbReference>
<feature type="compositionally biased region" description="Basic and acidic residues" evidence="8">
    <location>
        <begin position="1854"/>
        <end position="1869"/>
    </location>
</feature>
<protein>
    <submittedName>
        <fullName evidence="11">Transforming acidic coiled-coil-containing protein 2 isoform X1</fullName>
    </submittedName>
</protein>
<feature type="compositionally biased region" description="Polar residues" evidence="8">
    <location>
        <begin position="1061"/>
        <end position="1073"/>
    </location>
</feature>
<feature type="region of interest" description="Disordered" evidence="8">
    <location>
        <begin position="873"/>
        <end position="894"/>
    </location>
</feature>
<evidence type="ECO:0000256" key="7">
    <source>
        <dbReference type="SAM" id="Coils"/>
    </source>
</evidence>
<evidence type="ECO:0000256" key="4">
    <source>
        <dbReference type="ARBA" id="ARBA00022553"/>
    </source>
</evidence>
<dbReference type="Proteomes" id="UP000515140">
    <property type="component" value="Unplaced"/>
</dbReference>
<feature type="domain" description="Transforming acidic coiled-coil-containing protein C-terminal" evidence="9">
    <location>
        <begin position="2863"/>
        <end position="3063"/>
    </location>
</feature>
<feature type="region of interest" description="Disordered" evidence="8">
    <location>
        <begin position="1764"/>
        <end position="1937"/>
    </location>
</feature>
<feature type="compositionally biased region" description="Polar residues" evidence="8">
    <location>
        <begin position="281"/>
        <end position="294"/>
    </location>
</feature>
<keyword evidence="4" id="KW-0597">Phosphoprotein</keyword>
<feature type="compositionally biased region" description="Polar residues" evidence="8">
    <location>
        <begin position="2295"/>
        <end position="2304"/>
    </location>
</feature>